<dbReference type="Proteomes" id="UP000247811">
    <property type="component" value="Unassembled WGS sequence"/>
</dbReference>
<name>A0A318GZ20_9BURK</name>
<dbReference type="InterPro" id="IPR036188">
    <property type="entry name" value="FAD/NAD-bd_sf"/>
</dbReference>
<dbReference type="EMBL" id="QJJS01000010">
    <property type="protein sequence ID" value="PXW95241.1"/>
    <property type="molecule type" value="Genomic_DNA"/>
</dbReference>
<feature type="compositionally biased region" description="Basic residues" evidence="2">
    <location>
        <begin position="374"/>
        <end position="383"/>
    </location>
</feature>
<keyword evidence="1" id="KW-0560">Oxidoreductase</keyword>
<dbReference type="AlphaFoldDB" id="A0A318GZ20"/>
<dbReference type="InterPro" id="IPR006076">
    <property type="entry name" value="FAD-dep_OxRdtase"/>
</dbReference>
<evidence type="ECO:0000313" key="4">
    <source>
        <dbReference type="EMBL" id="PXW95241.1"/>
    </source>
</evidence>
<feature type="domain" description="FAD dependent oxidoreductase" evidence="3">
    <location>
        <begin position="6"/>
        <end position="346"/>
    </location>
</feature>
<dbReference type="RefSeq" id="WP_110401106.1">
    <property type="nucleotide sequence ID" value="NZ_QJJS01000010.1"/>
</dbReference>
<evidence type="ECO:0000256" key="2">
    <source>
        <dbReference type="SAM" id="MobiDB-lite"/>
    </source>
</evidence>
<comment type="caution">
    <text evidence="4">The sequence shown here is derived from an EMBL/GenBank/DDBJ whole genome shotgun (WGS) entry which is preliminary data.</text>
</comment>
<dbReference type="Gene3D" id="3.50.50.60">
    <property type="entry name" value="FAD/NAD(P)-binding domain"/>
    <property type="match status" value="1"/>
</dbReference>
<sequence length="383" mass="41054">MSLHEFAVIGAGIAGASIASHLAEQADTVLVERETQPGYHTTGRSAALYMATYGTPAIRALTRASRAFYDQPPPAFGPSALLSPRGVAHVAAPGQRERLEAFHREIQDRGAPVRWLDHDALMQAVPCLRPERAVAGVFEDGASDIDVHALHQGYLRQFRQRGGQLRLDAGVTALKRIDGVWILRLADGDLLQARTLVNAAGAWADVVAGLASVPSIGLQPCRRTAFTFAPPPGVHVGDWPAVAGIDESYYFKPDAGQLLGSPANADPVPPHDVMPEELDVATGIHHIEQATTLQIRRPSHCWAGLRSFVPDGDLVIGHDPLQEGFFWLAAQGGYGIQSAEGAARLALSLLRDRPLPEPLRAEGVDARALSPARLQRHAPVRPG</sequence>
<dbReference type="Gene3D" id="3.30.9.10">
    <property type="entry name" value="D-Amino Acid Oxidase, subunit A, domain 2"/>
    <property type="match status" value="1"/>
</dbReference>
<evidence type="ECO:0000259" key="3">
    <source>
        <dbReference type="Pfam" id="PF01266"/>
    </source>
</evidence>
<reference evidence="4 5" key="1">
    <citation type="submission" date="2018-05" db="EMBL/GenBank/DDBJ databases">
        <title>Genomic Encyclopedia of Type Strains, Phase IV (KMG-IV): sequencing the most valuable type-strain genomes for metagenomic binning, comparative biology and taxonomic classification.</title>
        <authorList>
            <person name="Goeker M."/>
        </authorList>
    </citation>
    <scope>NUCLEOTIDE SEQUENCE [LARGE SCALE GENOMIC DNA]</scope>
    <source>
        <strain evidence="4 5">DSM 566</strain>
    </source>
</reference>
<dbReference type="OrthoDB" id="9806257at2"/>
<dbReference type="GO" id="GO:0005737">
    <property type="term" value="C:cytoplasm"/>
    <property type="evidence" value="ECO:0007669"/>
    <property type="project" value="TreeGrafter"/>
</dbReference>
<dbReference type="PANTHER" id="PTHR13847">
    <property type="entry name" value="SARCOSINE DEHYDROGENASE-RELATED"/>
    <property type="match status" value="1"/>
</dbReference>
<keyword evidence="5" id="KW-1185">Reference proteome</keyword>
<dbReference type="GO" id="GO:0016491">
    <property type="term" value="F:oxidoreductase activity"/>
    <property type="evidence" value="ECO:0007669"/>
    <property type="project" value="UniProtKB-KW"/>
</dbReference>
<accession>A0A318GZ20</accession>
<evidence type="ECO:0000313" key="5">
    <source>
        <dbReference type="Proteomes" id="UP000247811"/>
    </source>
</evidence>
<dbReference type="PANTHER" id="PTHR13847:SF287">
    <property type="entry name" value="FAD-DEPENDENT OXIDOREDUCTASE DOMAIN-CONTAINING PROTEIN 1"/>
    <property type="match status" value="1"/>
</dbReference>
<gene>
    <name evidence="4" type="ORF">C7444_11086</name>
</gene>
<dbReference type="Pfam" id="PF01266">
    <property type="entry name" value="DAO"/>
    <property type="match status" value="1"/>
</dbReference>
<dbReference type="SUPFAM" id="SSF51905">
    <property type="entry name" value="FAD/NAD(P)-binding domain"/>
    <property type="match status" value="1"/>
</dbReference>
<feature type="region of interest" description="Disordered" evidence="2">
    <location>
        <begin position="361"/>
        <end position="383"/>
    </location>
</feature>
<evidence type="ECO:0000256" key="1">
    <source>
        <dbReference type="ARBA" id="ARBA00023002"/>
    </source>
</evidence>
<proteinExistence type="predicted"/>
<protein>
    <submittedName>
        <fullName evidence="4">D-arginine dehydrogenase</fullName>
    </submittedName>
</protein>
<organism evidence="4 5">
    <name type="scientific">Sphaerotilus hippei</name>
    <dbReference type="NCBI Taxonomy" id="744406"/>
    <lineage>
        <taxon>Bacteria</taxon>
        <taxon>Pseudomonadati</taxon>
        <taxon>Pseudomonadota</taxon>
        <taxon>Betaproteobacteria</taxon>
        <taxon>Burkholderiales</taxon>
        <taxon>Sphaerotilaceae</taxon>
        <taxon>Sphaerotilus</taxon>
    </lineage>
</organism>